<evidence type="ECO:0000313" key="2">
    <source>
        <dbReference type="EMBL" id="KAJ1198305.1"/>
    </source>
</evidence>
<evidence type="ECO:0000259" key="1">
    <source>
        <dbReference type="PROSITE" id="PS50878"/>
    </source>
</evidence>
<protein>
    <recommendedName>
        <fullName evidence="1">Reverse transcriptase domain-containing protein</fullName>
    </recommendedName>
</protein>
<proteinExistence type="predicted"/>
<dbReference type="PANTHER" id="PTHR19446">
    <property type="entry name" value="REVERSE TRANSCRIPTASES"/>
    <property type="match status" value="1"/>
</dbReference>
<evidence type="ECO:0000313" key="3">
    <source>
        <dbReference type="Proteomes" id="UP001066276"/>
    </source>
</evidence>
<dbReference type="PROSITE" id="PS50878">
    <property type="entry name" value="RT_POL"/>
    <property type="match status" value="1"/>
</dbReference>
<gene>
    <name evidence="2" type="ORF">NDU88_002147</name>
</gene>
<keyword evidence="3" id="KW-1185">Reference proteome</keyword>
<feature type="domain" description="Reverse transcriptase" evidence="1">
    <location>
        <begin position="124"/>
        <end position="240"/>
    </location>
</feature>
<dbReference type="InterPro" id="IPR000477">
    <property type="entry name" value="RT_dom"/>
</dbReference>
<dbReference type="EMBL" id="JANPWB010000003">
    <property type="protein sequence ID" value="KAJ1198305.1"/>
    <property type="molecule type" value="Genomic_DNA"/>
</dbReference>
<dbReference type="AlphaFoldDB" id="A0AAV7V9R6"/>
<sequence>MLAWLLQWERPVLIIQILRGPSVEDFLGQLRVNSHRREHLQAIYATPCGVGVTRIWEYLSGLRLPRLTEAQSEELEAEVSLDDLVEALGGMASGKAPGPDGLPVEFYRTYPAVILLRLLEMLQEARGEGLLPENMREALIVMLPKPGKAADDPGSYRPLSMLNVDVKLLAKVLASRLSRVVTHLVQGDQCGFIPGRGTHMNIQRLTHILHETRDSTFPAALVALDMEKAFDTYPGNTYGR</sequence>
<dbReference type="Proteomes" id="UP001066276">
    <property type="component" value="Chromosome 2_1"/>
</dbReference>
<name>A0AAV7V9R6_PLEWA</name>
<comment type="caution">
    <text evidence="2">The sequence shown here is derived from an EMBL/GenBank/DDBJ whole genome shotgun (WGS) entry which is preliminary data.</text>
</comment>
<dbReference type="InterPro" id="IPR043502">
    <property type="entry name" value="DNA/RNA_pol_sf"/>
</dbReference>
<dbReference type="CDD" id="cd01650">
    <property type="entry name" value="RT_nLTR_like"/>
    <property type="match status" value="1"/>
</dbReference>
<dbReference type="Pfam" id="PF00078">
    <property type="entry name" value="RVT_1"/>
    <property type="match status" value="1"/>
</dbReference>
<accession>A0AAV7V9R6</accession>
<dbReference type="SUPFAM" id="SSF56672">
    <property type="entry name" value="DNA/RNA polymerases"/>
    <property type="match status" value="1"/>
</dbReference>
<organism evidence="2 3">
    <name type="scientific">Pleurodeles waltl</name>
    <name type="common">Iberian ribbed newt</name>
    <dbReference type="NCBI Taxonomy" id="8319"/>
    <lineage>
        <taxon>Eukaryota</taxon>
        <taxon>Metazoa</taxon>
        <taxon>Chordata</taxon>
        <taxon>Craniata</taxon>
        <taxon>Vertebrata</taxon>
        <taxon>Euteleostomi</taxon>
        <taxon>Amphibia</taxon>
        <taxon>Batrachia</taxon>
        <taxon>Caudata</taxon>
        <taxon>Salamandroidea</taxon>
        <taxon>Salamandridae</taxon>
        <taxon>Pleurodelinae</taxon>
        <taxon>Pleurodeles</taxon>
    </lineage>
</organism>
<reference evidence="2" key="1">
    <citation type="journal article" date="2022" name="bioRxiv">
        <title>Sequencing and chromosome-scale assembly of the giantPleurodeles waltlgenome.</title>
        <authorList>
            <person name="Brown T."/>
            <person name="Elewa A."/>
            <person name="Iarovenko S."/>
            <person name="Subramanian E."/>
            <person name="Araus A.J."/>
            <person name="Petzold A."/>
            <person name="Susuki M."/>
            <person name="Suzuki K.-i.T."/>
            <person name="Hayashi T."/>
            <person name="Toyoda A."/>
            <person name="Oliveira C."/>
            <person name="Osipova E."/>
            <person name="Leigh N.D."/>
            <person name="Simon A."/>
            <person name="Yun M.H."/>
        </authorList>
    </citation>
    <scope>NUCLEOTIDE SEQUENCE</scope>
    <source>
        <strain evidence="2">20211129_DDA</strain>
        <tissue evidence="2">Liver</tissue>
    </source>
</reference>